<evidence type="ECO:0000313" key="13">
    <source>
        <dbReference type="Proteomes" id="UP000775129"/>
    </source>
</evidence>
<dbReference type="GO" id="GO:0006307">
    <property type="term" value="P:DNA alkylation repair"/>
    <property type="evidence" value="ECO:0007669"/>
    <property type="project" value="UniProtKB-UniRule"/>
</dbReference>
<dbReference type="GO" id="GO:0005737">
    <property type="term" value="C:cytoplasm"/>
    <property type="evidence" value="ECO:0007669"/>
    <property type="project" value="UniProtKB-SubCell"/>
</dbReference>
<evidence type="ECO:0000259" key="11">
    <source>
        <dbReference type="Pfam" id="PF02870"/>
    </source>
</evidence>
<keyword evidence="6 9" id="KW-0227">DNA damage</keyword>
<comment type="similarity">
    <text evidence="2 9">Belongs to the MGMT family.</text>
</comment>
<sequence>MDGPRHTTLRTRLGDLTVSADGEALTGLYFPGHWHPPSAERLGAVIEADADPLLVRAREQLEEYLAGQRQEFDLPRRTGGDDFSERVWALLQEIPYGETTTYGALAAQLGSRGLAQRVGQCVGRNPLSIVVPCHRVVGADGSLTGYAGGLERKRALLELEEPDERSAERLF</sequence>
<reference evidence="12" key="1">
    <citation type="journal article" date="2021" name="PeerJ">
        <title>Extensive microbial diversity within the chicken gut microbiome revealed by metagenomics and culture.</title>
        <authorList>
            <person name="Gilroy R."/>
            <person name="Ravi A."/>
            <person name="Getino M."/>
            <person name="Pursley I."/>
            <person name="Horton D.L."/>
            <person name="Alikhan N.F."/>
            <person name="Baker D."/>
            <person name="Gharbi K."/>
            <person name="Hall N."/>
            <person name="Watson M."/>
            <person name="Adriaenssens E.M."/>
            <person name="Foster-Nyarko E."/>
            <person name="Jarju S."/>
            <person name="Secka A."/>
            <person name="Antonio M."/>
            <person name="Oren A."/>
            <person name="Chaudhuri R.R."/>
            <person name="La Ragione R."/>
            <person name="Hildebrand F."/>
            <person name="Pallen M.J."/>
        </authorList>
    </citation>
    <scope>NUCLEOTIDE SEQUENCE</scope>
    <source>
        <strain evidence="12">1647</strain>
    </source>
</reference>
<feature type="domain" description="Methylated-DNA-[protein]-cysteine S-methyltransferase DNA binding" evidence="10">
    <location>
        <begin position="82"/>
        <end position="161"/>
    </location>
</feature>
<evidence type="ECO:0000256" key="6">
    <source>
        <dbReference type="ARBA" id="ARBA00022763"/>
    </source>
</evidence>
<dbReference type="HAMAP" id="MF_00772">
    <property type="entry name" value="OGT"/>
    <property type="match status" value="1"/>
</dbReference>
<dbReference type="InterPro" id="IPR023546">
    <property type="entry name" value="MGMT"/>
</dbReference>
<dbReference type="EMBL" id="DYWO01000072">
    <property type="protein sequence ID" value="HJF48640.1"/>
    <property type="molecule type" value="Genomic_DNA"/>
</dbReference>
<dbReference type="InterPro" id="IPR036388">
    <property type="entry name" value="WH-like_DNA-bd_sf"/>
</dbReference>
<gene>
    <name evidence="12" type="ORF">K8W24_02400</name>
</gene>
<comment type="catalytic activity">
    <reaction evidence="8 9">
        <text>a 6-O-methyl-2'-deoxyguanosine in DNA + L-cysteinyl-[protein] = S-methyl-L-cysteinyl-[protein] + a 2'-deoxyguanosine in DNA</text>
        <dbReference type="Rhea" id="RHEA:24000"/>
        <dbReference type="Rhea" id="RHEA-COMP:10131"/>
        <dbReference type="Rhea" id="RHEA-COMP:10132"/>
        <dbReference type="Rhea" id="RHEA-COMP:11367"/>
        <dbReference type="Rhea" id="RHEA-COMP:11368"/>
        <dbReference type="ChEBI" id="CHEBI:29950"/>
        <dbReference type="ChEBI" id="CHEBI:82612"/>
        <dbReference type="ChEBI" id="CHEBI:85445"/>
        <dbReference type="ChEBI" id="CHEBI:85448"/>
        <dbReference type="EC" id="2.1.1.63"/>
    </reaction>
</comment>
<dbReference type="Gene3D" id="1.10.10.10">
    <property type="entry name" value="Winged helix-like DNA-binding domain superfamily/Winged helix DNA-binding domain"/>
    <property type="match status" value="1"/>
</dbReference>
<dbReference type="PROSITE" id="PS00374">
    <property type="entry name" value="MGMT"/>
    <property type="match status" value="1"/>
</dbReference>
<keyword evidence="7 9" id="KW-0234">DNA repair</keyword>
<evidence type="ECO:0000256" key="5">
    <source>
        <dbReference type="ARBA" id="ARBA00022679"/>
    </source>
</evidence>
<feature type="active site" description="Nucleophile; methyl group acceptor" evidence="9">
    <location>
        <position position="133"/>
    </location>
</feature>
<keyword evidence="5 9" id="KW-0808">Transferase</keyword>
<comment type="miscellaneous">
    <text evidence="9">This enzyme catalyzes only one turnover and therefore is not strictly catalytic. According to one definition, an enzyme is a biocatalyst that acts repeatedly and over many reaction cycles.</text>
</comment>
<comment type="caution">
    <text evidence="12">The sequence shown here is derived from an EMBL/GenBank/DDBJ whole genome shotgun (WGS) entry which is preliminary data.</text>
</comment>
<dbReference type="InterPro" id="IPR014048">
    <property type="entry name" value="MethylDNA_cys_MeTrfase_DNA-bd"/>
</dbReference>
<comment type="function">
    <text evidence="9">Involved in the cellular defense against the biological effects of O6-methylguanine (O6-MeG) and O4-methylthymine (O4-MeT) in DNA. Repairs the methylated nucleobase in DNA by stoichiometrically transferring the methyl group to a cysteine residue in the enzyme. This is a suicide reaction: the enzyme is irreversibly inactivated.</text>
</comment>
<evidence type="ECO:0000256" key="9">
    <source>
        <dbReference type="HAMAP-Rule" id="MF_00772"/>
    </source>
</evidence>
<dbReference type="Proteomes" id="UP000775129">
    <property type="component" value="Unassembled WGS sequence"/>
</dbReference>
<dbReference type="NCBIfam" id="TIGR00589">
    <property type="entry name" value="ogt"/>
    <property type="match status" value="1"/>
</dbReference>
<dbReference type="SUPFAM" id="SSF46767">
    <property type="entry name" value="Methylated DNA-protein cysteine methyltransferase, C-terminal domain"/>
    <property type="match status" value="1"/>
</dbReference>
<dbReference type="SUPFAM" id="SSF53155">
    <property type="entry name" value="Methylated DNA-protein cysteine methyltransferase domain"/>
    <property type="match status" value="1"/>
</dbReference>
<evidence type="ECO:0000259" key="10">
    <source>
        <dbReference type="Pfam" id="PF01035"/>
    </source>
</evidence>
<accession>A0A921KPK8</accession>
<dbReference type="FunFam" id="1.10.10.10:FF:000214">
    <property type="entry name" value="Methylated-DNA--protein-cysteine methyltransferase"/>
    <property type="match status" value="1"/>
</dbReference>
<organism evidence="12 13">
    <name type="scientific">Brachybacterium paraconglomeratum</name>
    <dbReference type="NCBI Taxonomy" id="173362"/>
    <lineage>
        <taxon>Bacteria</taxon>
        <taxon>Bacillati</taxon>
        <taxon>Actinomycetota</taxon>
        <taxon>Actinomycetes</taxon>
        <taxon>Micrococcales</taxon>
        <taxon>Dermabacteraceae</taxon>
        <taxon>Brachybacterium</taxon>
    </lineage>
</organism>
<dbReference type="AlphaFoldDB" id="A0A921KPK8"/>
<dbReference type="PANTHER" id="PTHR10815">
    <property type="entry name" value="METHYLATED-DNA--PROTEIN-CYSTEINE METHYLTRANSFERASE"/>
    <property type="match status" value="1"/>
</dbReference>
<dbReference type="PANTHER" id="PTHR10815:SF5">
    <property type="entry name" value="METHYLATED-DNA--PROTEIN-CYSTEINE METHYLTRANSFERASE"/>
    <property type="match status" value="1"/>
</dbReference>
<name>A0A921KPK8_9MICO</name>
<feature type="domain" description="Methylguanine DNA methyltransferase ribonuclease-like" evidence="11">
    <location>
        <begin position="6"/>
        <end position="75"/>
    </location>
</feature>
<evidence type="ECO:0000256" key="2">
    <source>
        <dbReference type="ARBA" id="ARBA00008711"/>
    </source>
</evidence>
<evidence type="ECO:0000256" key="4">
    <source>
        <dbReference type="ARBA" id="ARBA00022603"/>
    </source>
</evidence>
<dbReference type="InterPro" id="IPR001497">
    <property type="entry name" value="MethylDNA_cys_MeTrfase_AS"/>
</dbReference>
<evidence type="ECO:0000256" key="7">
    <source>
        <dbReference type="ARBA" id="ARBA00023204"/>
    </source>
</evidence>
<dbReference type="GO" id="GO:0003908">
    <property type="term" value="F:methylated-DNA-[protein]-cysteine S-methyltransferase activity"/>
    <property type="evidence" value="ECO:0007669"/>
    <property type="project" value="UniProtKB-UniRule"/>
</dbReference>
<evidence type="ECO:0000256" key="8">
    <source>
        <dbReference type="ARBA" id="ARBA00049348"/>
    </source>
</evidence>
<keyword evidence="4 9" id="KW-0489">Methyltransferase</keyword>
<dbReference type="GO" id="GO:0032259">
    <property type="term" value="P:methylation"/>
    <property type="evidence" value="ECO:0007669"/>
    <property type="project" value="UniProtKB-KW"/>
</dbReference>
<dbReference type="InterPro" id="IPR036217">
    <property type="entry name" value="MethylDNA_cys_MeTrfase_DNAb"/>
</dbReference>
<evidence type="ECO:0000313" key="12">
    <source>
        <dbReference type="EMBL" id="HJF48640.1"/>
    </source>
</evidence>
<dbReference type="EC" id="2.1.1.63" evidence="9"/>
<dbReference type="InterPro" id="IPR036631">
    <property type="entry name" value="MGMT_N_sf"/>
</dbReference>
<dbReference type="Pfam" id="PF01035">
    <property type="entry name" value="DNA_binding_1"/>
    <property type="match status" value="1"/>
</dbReference>
<proteinExistence type="inferred from homology"/>
<dbReference type="InterPro" id="IPR008332">
    <property type="entry name" value="MethylG_MeTrfase_N"/>
</dbReference>
<dbReference type="Gene3D" id="3.30.160.70">
    <property type="entry name" value="Methylated DNA-protein cysteine methyltransferase domain"/>
    <property type="match status" value="1"/>
</dbReference>
<comment type="catalytic activity">
    <reaction evidence="1 9">
        <text>a 4-O-methyl-thymidine in DNA + L-cysteinyl-[protein] = a thymidine in DNA + S-methyl-L-cysteinyl-[protein]</text>
        <dbReference type="Rhea" id="RHEA:53428"/>
        <dbReference type="Rhea" id="RHEA-COMP:10131"/>
        <dbReference type="Rhea" id="RHEA-COMP:10132"/>
        <dbReference type="Rhea" id="RHEA-COMP:13555"/>
        <dbReference type="Rhea" id="RHEA-COMP:13556"/>
        <dbReference type="ChEBI" id="CHEBI:29950"/>
        <dbReference type="ChEBI" id="CHEBI:82612"/>
        <dbReference type="ChEBI" id="CHEBI:137386"/>
        <dbReference type="ChEBI" id="CHEBI:137387"/>
        <dbReference type="EC" id="2.1.1.63"/>
    </reaction>
</comment>
<dbReference type="Pfam" id="PF02870">
    <property type="entry name" value="Methyltransf_1N"/>
    <property type="match status" value="1"/>
</dbReference>
<dbReference type="CDD" id="cd06445">
    <property type="entry name" value="ATase"/>
    <property type="match status" value="1"/>
</dbReference>
<keyword evidence="3 9" id="KW-0963">Cytoplasm</keyword>
<evidence type="ECO:0000256" key="1">
    <source>
        <dbReference type="ARBA" id="ARBA00001286"/>
    </source>
</evidence>
<evidence type="ECO:0000256" key="3">
    <source>
        <dbReference type="ARBA" id="ARBA00022490"/>
    </source>
</evidence>
<reference evidence="12" key="2">
    <citation type="submission" date="2021-09" db="EMBL/GenBank/DDBJ databases">
        <authorList>
            <person name="Gilroy R."/>
        </authorList>
    </citation>
    <scope>NUCLEOTIDE SEQUENCE</scope>
    <source>
        <strain evidence="12">1647</strain>
    </source>
</reference>
<protein>
    <recommendedName>
        <fullName evidence="9">Methylated-DNA--protein-cysteine methyltransferase</fullName>
        <ecNumber evidence="9">2.1.1.63</ecNumber>
    </recommendedName>
    <alternativeName>
        <fullName evidence="9">6-O-methylguanine-DNA methyltransferase</fullName>
        <shortName evidence="9">MGMT</shortName>
    </alternativeName>
    <alternativeName>
        <fullName evidence="9">O-6-methylguanine-DNA-alkyltransferase</fullName>
    </alternativeName>
</protein>
<comment type="subcellular location">
    <subcellularLocation>
        <location evidence="9">Cytoplasm</location>
    </subcellularLocation>
</comment>